<dbReference type="SUPFAM" id="SSF52218">
    <property type="entry name" value="Flavoproteins"/>
    <property type="match status" value="1"/>
</dbReference>
<accession>A0A7K1V2E0</accession>
<evidence type="ECO:0000256" key="2">
    <source>
        <dbReference type="ARBA" id="ARBA00022643"/>
    </source>
</evidence>
<keyword evidence="2" id="KW-0288">FMN</keyword>
<sequence length="260" mass="27278">MTVNIPGSLPAVPPATWTTLPKRARLVVLSAGVSDPSSTRLLADRLAQKSVEQLHRAGVSAMVDTIELGPLAVSIAHATTAGFPDEQLQKAIRSLADADAVIAATPVYKAGTSGLFKSFVDVLDNDLLVAKPILLAATAGTSRHALVVDDQMRQLFAYMRTLTLPTAVFAAPEDWGSAELGTRIERAANELAALVRSGAGSLITEQAWNSYQHEFDSNAARPTQGSTSIDVNTALMRLAAGGAIPRSVYDGEVDSDDSAA</sequence>
<dbReference type="InterPro" id="IPR005025">
    <property type="entry name" value="FMN_Rdtase-like_dom"/>
</dbReference>
<dbReference type="InterPro" id="IPR023932">
    <property type="entry name" value="CE1759_FMN_reduct"/>
</dbReference>
<keyword evidence="3" id="KW-0560">Oxidoreductase</keyword>
<evidence type="ECO:0000313" key="5">
    <source>
        <dbReference type="EMBL" id="MVU80687.1"/>
    </source>
</evidence>
<gene>
    <name evidence="5" type="ORF">GPX89_25975</name>
</gene>
<protein>
    <submittedName>
        <fullName evidence="5">NADH-dependent FMN reductase</fullName>
    </submittedName>
</protein>
<dbReference type="Proteomes" id="UP000466794">
    <property type="component" value="Unassembled WGS sequence"/>
</dbReference>
<dbReference type="PANTHER" id="PTHR43408:SF2">
    <property type="entry name" value="FMN REDUCTASE (NADPH)"/>
    <property type="match status" value="1"/>
</dbReference>
<name>A0A7K1V2E0_9NOCA</name>
<evidence type="ECO:0000259" key="4">
    <source>
        <dbReference type="Pfam" id="PF03358"/>
    </source>
</evidence>
<evidence type="ECO:0000313" key="6">
    <source>
        <dbReference type="Proteomes" id="UP000466794"/>
    </source>
</evidence>
<dbReference type="GO" id="GO:0016491">
    <property type="term" value="F:oxidoreductase activity"/>
    <property type="evidence" value="ECO:0007669"/>
    <property type="project" value="UniProtKB-KW"/>
</dbReference>
<dbReference type="PANTHER" id="PTHR43408">
    <property type="entry name" value="FMN REDUCTASE (NADPH)"/>
    <property type="match status" value="1"/>
</dbReference>
<keyword evidence="1" id="KW-0285">Flavoprotein</keyword>
<evidence type="ECO:0000256" key="1">
    <source>
        <dbReference type="ARBA" id="ARBA00022630"/>
    </source>
</evidence>
<dbReference type="Gene3D" id="3.40.50.360">
    <property type="match status" value="1"/>
</dbReference>
<reference evidence="5 6" key="1">
    <citation type="submission" date="2019-12" db="EMBL/GenBank/DDBJ databases">
        <title>Nocardia sp. nov. ET3-3 isolated from soil.</title>
        <authorList>
            <person name="Kanchanasin P."/>
            <person name="Tanasupawat S."/>
            <person name="Yuki M."/>
            <person name="Kudo T."/>
        </authorList>
    </citation>
    <scope>NUCLEOTIDE SEQUENCE [LARGE SCALE GENOMIC DNA]</scope>
    <source>
        <strain evidence="5 6">ET3-3</strain>
    </source>
</reference>
<proteinExistence type="predicted"/>
<dbReference type="EMBL" id="WRPP01000005">
    <property type="protein sequence ID" value="MVU80687.1"/>
    <property type="molecule type" value="Genomic_DNA"/>
</dbReference>
<dbReference type="Pfam" id="PF03358">
    <property type="entry name" value="FMN_red"/>
    <property type="match status" value="1"/>
</dbReference>
<dbReference type="NCBIfam" id="TIGR04037">
    <property type="entry name" value="LLM_duo_CE1759"/>
    <property type="match status" value="1"/>
</dbReference>
<comment type="caution">
    <text evidence="5">The sequence shown here is derived from an EMBL/GenBank/DDBJ whole genome shotgun (WGS) entry which is preliminary data.</text>
</comment>
<keyword evidence="6" id="KW-1185">Reference proteome</keyword>
<evidence type="ECO:0000256" key="3">
    <source>
        <dbReference type="ARBA" id="ARBA00023002"/>
    </source>
</evidence>
<organism evidence="5 6">
    <name type="scientific">Nocardia terrae</name>
    <dbReference type="NCBI Taxonomy" id="2675851"/>
    <lineage>
        <taxon>Bacteria</taxon>
        <taxon>Bacillati</taxon>
        <taxon>Actinomycetota</taxon>
        <taxon>Actinomycetes</taxon>
        <taxon>Mycobacteriales</taxon>
        <taxon>Nocardiaceae</taxon>
        <taxon>Nocardia</taxon>
    </lineage>
</organism>
<dbReference type="InterPro" id="IPR051814">
    <property type="entry name" value="NAD(P)H-dep_FMN_reductase"/>
</dbReference>
<dbReference type="InterPro" id="IPR029039">
    <property type="entry name" value="Flavoprotein-like_sf"/>
</dbReference>
<feature type="domain" description="NADPH-dependent FMN reductase-like" evidence="4">
    <location>
        <begin position="25"/>
        <end position="175"/>
    </location>
</feature>
<dbReference type="AlphaFoldDB" id="A0A7K1V2E0"/>